<feature type="region of interest" description="Disordered" evidence="1">
    <location>
        <begin position="97"/>
        <end position="116"/>
    </location>
</feature>
<dbReference type="EMBL" id="SMRT01000014">
    <property type="protein sequence ID" value="TDF94143.1"/>
    <property type="molecule type" value="Genomic_DNA"/>
</dbReference>
<name>A0A4R5KFQ4_9BACL</name>
<keyword evidence="3" id="KW-1185">Reference proteome</keyword>
<sequence>MSGPTPNPYTDPKSPTSAATMKAIKSGSDLPLESYYYKRMDSEQQELAEMEASRKIQLPEEQKVYVGEHPIKQQGADVISQPAINKEPVHIGEQPNIEEKPYISGQPINEEKPNITEQPLQERGPTILKAEGAGEIGWSMVKGGGTIGGRQYSEHALERMAPNTLEVRAELTTRAYEKAAEKGFQQGTKEHAEFVTKYVDPRGITPSEVEDAIKNTHAQAGRYDGTFMHQNDNVTVITSANGSVITVIPK</sequence>
<organism evidence="2 3">
    <name type="scientific">Paenibacillus piri</name>
    <dbReference type="NCBI Taxonomy" id="2547395"/>
    <lineage>
        <taxon>Bacteria</taxon>
        <taxon>Bacillati</taxon>
        <taxon>Bacillota</taxon>
        <taxon>Bacilli</taxon>
        <taxon>Bacillales</taxon>
        <taxon>Paenibacillaceae</taxon>
        <taxon>Paenibacillus</taxon>
    </lineage>
</organism>
<dbReference type="RefSeq" id="WP_165972273.1">
    <property type="nucleotide sequence ID" value="NZ_SMRT01000014.1"/>
</dbReference>
<feature type="region of interest" description="Disordered" evidence="1">
    <location>
        <begin position="1"/>
        <end position="20"/>
    </location>
</feature>
<gene>
    <name evidence="2" type="ORF">E1757_24960</name>
</gene>
<reference evidence="2 3" key="1">
    <citation type="submission" date="2019-03" db="EMBL/GenBank/DDBJ databases">
        <title>This is whole genome sequence of Paenibacillus sp MS74 strain.</title>
        <authorList>
            <person name="Trinh H.N."/>
        </authorList>
    </citation>
    <scope>NUCLEOTIDE SEQUENCE [LARGE SCALE GENOMIC DNA]</scope>
    <source>
        <strain evidence="2 3">MS74</strain>
    </source>
</reference>
<proteinExistence type="predicted"/>
<accession>A0A4R5KFQ4</accession>
<dbReference type="AlphaFoldDB" id="A0A4R5KFQ4"/>
<evidence type="ECO:0000313" key="2">
    <source>
        <dbReference type="EMBL" id="TDF94143.1"/>
    </source>
</evidence>
<evidence type="ECO:0000313" key="3">
    <source>
        <dbReference type="Proteomes" id="UP000295636"/>
    </source>
</evidence>
<dbReference type="Proteomes" id="UP000295636">
    <property type="component" value="Unassembled WGS sequence"/>
</dbReference>
<evidence type="ECO:0000256" key="1">
    <source>
        <dbReference type="SAM" id="MobiDB-lite"/>
    </source>
</evidence>
<comment type="caution">
    <text evidence="2">The sequence shown here is derived from an EMBL/GenBank/DDBJ whole genome shotgun (WGS) entry which is preliminary data.</text>
</comment>
<protein>
    <submittedName>
        <fullName evidence="2">Uncharacterized protein</fullName>
    </submittedName>
</protein>